<comment type="caution">
    <text evidence="4">The sequence shown here is derived from an EMBL/GenBank/DDBJ whole genome shotgun (WGS) entry which is preliminary data.</text>
</comment>
<evidence type="ECO:0000259" key="3">
    <source>
        <dbReference type="PROSITE" id="PS50977"/>
    </source>
</evidence>
<dbReference type="PRINTS" id="PR00455">
    <property type="entry name" value="HTHTETR"/>
</dbReference>
<dbReference type="PROSITE" id="PS50977">
    <property type="entry name" value="HTH_TETR_2"/>
    <property type="match status" value="1"/>
</dbReference>
<gene>
    <name evidence="4" type="ORF">J2Z76_003261</name>
</gene>
<evidence type="ECO:0000313" key="4">
    <source>
        <dbReference type="EMBL" id="MBP1927364.1"/>
    </source>
</evidence>
<dbReference type="PANTHER" id="PTHR43479">
    <property type="entry name" value="ACREF/ENVCD OPERON REPRESSOR-RELATED"/>
    <property type="match status" value="1"/>
</dbReference>
<dbReference type="SUPFAM" id="SSF46689">
    <property type="entry name" value="Homeodomain-like"/>
    <property type="match status" value="1"/>
</dbReference>
<dbReference type="RefSeq" id="WP_209513068.1">
    <property type="nucleotide sequence ID" value="NZ_JAGGKS010000012.1"/>
</dbReference>
<dbReference type="Gene3D" id="1.10.357.10">
    <property type="entry name" value="Tetracycline Repressor, domain 2"/>
    <property type="match status" value="1"/>
</dbReference>
<feature type="DNA-binding region" description="H-T-H motif" evidence="2">
    <location>
        <begin position="35"/>
        <end position="54"/>
    </location>
</feature>
<reference evidence="4 5" key="1">
    <citation type="submission" date="2021-03" db="EMBL/GenBank/DDBJ databases">
        <title>Genomic Encyclopedia of Type Strains, Phase IV (KMG-IV): sequencing the most valuable type-strain genomes for metagenomic binning, comparative biology and taxonomic classification.</title>
        <authorList>
            <person name="Goeker M."/>
        </authorList>
    </citation>
    <scope>NUCLEOTIDE SEQUENCE [LARGE SCALE GENOMIC DNA]</scope>
    <source>
        <strain evidence="4 5">DSM 24004</strain>
    </source>
</reference>
<keyword evidence="5" id="KW-1185">Reference proteome</keyword>
<accession>A0ABS4GI58</accession>
<evidence type="ECO:0000256" key="2">
    <source>
        <dbReference type="PROSITE-ProRule" id="PRU00335"/>
    </source>
</evidence>
<dbReference type="SUPFAM" id="SSF48498">
    <property type="entry name" value="Tetracyclin repressor-like, C-terminal domain"/>
    <property type="match status" value="1"/>
</dbReference>
<evidence type="ECO:0000256" key="1">
    <source>
        <dbReference type="ARBA" id="ARBA00023125"/>
    </source>
</evidence>
<dbReference type="EMBL" id="JAGGKS010000012">
    <property type="protein sequence ID" value="MBP1927364.1"/>
    <property type="molecule type" value="Genomic_DNA"/>
</dbReference>
<dbReference type="Pfam" id="PF00440">
    <property type="entry name" value="TetR_N"/>
    <property type="match status" value="1"/>
</dbReference>
<evidence type="ECO:0000313" key="5">
    <source>
        <dbReference type="Proteomes" id="UP001519342"/>
    </source>
</evidence>
<keyword evidence="1 2" id="KW-0238">DNA-binding</keyword>
<name>A0ABS4GI58_9FIRM</name>
<protein>
    <submittedName>
        <fullName evidence="4">AcrR family transcriptional regulator</fullName>
    </submittedName>
</protein>
<dbReference type="InterPro" id="IPR009057">
    <property type="entry name" value="Homeodomain-like_sf"/>
</dbReference>
<proteinExistence type="predicted"/>
<dbReference type="InterPro" id="IPR050624">
    <property type="entry name" value="HTH-type_Tx_Regulator"/>
</dbReference>
<dbReference type="InterPro" id="IPR001647">
    <property type="entry name" value="HTH_TetR"/>
</dbReference>
<feature type="domain" description="HTH tetR-type" evidence="3">
    <location>
        <begin position="12"/>
        <end position="72"/>
    </location>
</feature>
<dbReference type="Proteomes" id="UP001519342">
    <property type="component" value="Unassembled WGS sequence"/>
</dbReference>
<dbReference type="PANTHER" id="PTHR43479:SF11">
    <property type="entry name" value="ACREF_ENVCD OPERON REPRESSOR-RELATED"/>
    <property type="match status" value="1"/>
</dbReference>
<dbReference type="InterPro" id="IPR036271">
    <property type="entry name" value="Tet_transcr_reg_TetR-rel_C_sf"/>
</dbReference>
<organism evidence="4 5">
    <name type="scientific">Sedimentibacter acidaminivorans</name>
    <dbReference type="NCBI Taxonomy" id="913099"/>
    <lineage>
        <taxon>Bacteria</taxon>
        <taxon>Bacillati</taxon>
        <taxon>Bacillota</taxon>
        <taxon>Tissierellia</taxon>
        <taxon>Sedimentibacter</taxon>
    </lineage>
</organism>
<sequence>MKGKTSRQIQAENTKAHILAVATDLLAHKTMDEISIQEICKKSDVSVGAFYHHFANKSGIIIELYKVIDTQFENEIYPTLIEEEPIESILKYLEYQCSIPAKRGLDLVKNTYKAQIEYGNEFYLSKHRGLPHGLYLLVERAIEMGVLRKNVSAEQLMSELLIISRGIIYNWCVSDGKADILTDVRRMATNYLKSFIQ</sequence>